<evidence type="ECO:0000256" key="4">
    <source>
        <dbReference type="ARBA" id="ARBA00022980"/>
    </source>
</evidence>
<name>A0A2H0TFS8_9BACT</name>
<comment type="function">
    <text evidence="7 10">This protein binds specifically to 23S rRNA; its binding is stimulated by other ribosomal proteins, e.g., L4, L17, and L20. It is important during the early stages of 50S assembly. It makes multiple contacts with different domains of the 23S rRNA in the assembled 50S subunit and ribosome.</text>
</comment>
<evidence type="ECO:0000256" key="8">
    <source>
        <dbReference type="RuleBase" id="RU004005"/>
    </source>
</evidence>
<evidence type="ECO:0000256" key="1">
    <source>
        <dbReference type="ARBA" id="ARBA00009451"/>
    </source>
</evidence>
<evidence type="ECO:0000313" key="13">
    <source>
        <dbReference type="Proteomes" id="UP000231503"/>
    </source>
</evidence>
<dbReference type="Gene3D" id="3.90.470.10">
    <property type="entry name" value="Ribosomal protein L22/L17"/>
    <property type="match status" value="1"/>
</dbReference>
<accession>A0A2H0TFS8</accession>
<evidence type="ECO:0000256" key="5">
    <source>
        <dbReference type="ARBA" id="ARBA00023274"/>
    </source>
</evidence>
<dbReference type="PANTHER" id="PTHR13501:SF8">
    <property type="entry name" value="LARGE RIBOSOMAL SUBUNIT PROTEIN UL22M"/>
    <property type="match status" value="1"/>
</dbReference>
<dbReference type="GO" id="GO:0022625">
    <property type="term" value="C:cytosolic large ribosomal subunit"/>
    <property type="evidence" value="ECO:0007669"/>
    <property type="project" value="TreeGrafter"/>
</dbReference>
<dbReference type="GO" id="GO:0003735">
    <property type="term" value="F:structural constituent of ribosome"/>
    <property type="evidence" value="ECO:0007669"/>
    <property type="project" value="InterPro"/>
</dbReference>
<comment type="caution">
    <text evidence="12">The sequence shown here is derived from an EMBL/GenBank/DDBJ whole genome shotgun (WGS) entry which is preliminary data.</text>
</comment>
<evidence type="ECO:0000256" key="11">
    <source>
        <dbReference type="SAM" id="MobiDB-lite"/>
    </source>
</evidence>
<reference evidence="13" key="1">
    <citation type="submission" date="2017-09" db="EMBL/GenBank/DDBJ databases">
        <title>Depth-based differentiation of microbial function through sediment-hosted aquifers and enrichment of novel symbionts in the deep terrestrial subsurface.</title>
        <authorList>
            <person name="Probst A.J."/>
            <person name="Ladd B."/>
            <person name="Jarett J.K."/>
            <person name="Geller-Mcgrath D.E."/>
            <person name="Sieber C.M.K."/>
            <person name="Emerson J.B."/>
            <person name="Anantharaman K."/>
            <person name="Thomas B.C."/>
            <person name="Malmstrom R."/>
            <person name="Stieglmeier M."/>
            <person name="Klingl A."/>
            <person name="Woyke T."/>
            <person name="Ryan C.M."/>
            <person name="Banfield J.F."/>
        </authorList>
    </citation>
    <scope>NUCLEOTIDE SEQUENCE [LARGE SCALE GENOMIC DNA]</scope>
</reference>
<dbReference type="Pfam" id="PF00237">
    <property type="entry name" value="Ribosomal_L22"/>
    <property type="match status" value="1"/>
</dbReference>
<dbReference type="PANTHER" id="PTHR13501">
    <property type="entry name" value="CHLOROPLAST 50S RIBOSOMAL PROTEIN L22-RELATED"/>
    <property type="match status" value="1"/>
</dbReference>
<evidence type="ECO:0000313" key="12">
    <source>
        <dbReference type="EMBL" id="PIR69804.1"/>
    </source>
</evidence>
<keyword evidence="4 7" id="KW-0689">Ribosomal protein</keyword>
<proteinExistence type="inferred from homology"/>
<gene>
    <name evidence="7" type="primary">rplV</name>
    <name evidence="12" type="ORF">COU47_01630</name>
</gene>
<keyword evidence="2 7" id="KW-0699">rRNA-binding</keyword>
<dbReference type="AlphaFoldDB" id="A0A2H0TFS8"/>
<evidence type="ECO:0000256" key="7">
    <source>
        <dbReference type="HAMAP-Rule" id="MF_01331"/>
    </source>
</evidence>
<comment type="similarity">
    <text evidence="1 7 8">Belongs to the universal ribosomal protein uL22 family.</text>
</comment>
<dbReference type="InterPro" id="IPR018260">
    <property type="entry name" value="Ribosomal_uL22_CS"/>
</dbReference>
<dbReference type="InterPro" id="IPR047867">
    <property type="entry name" value="Ribosomal_uL22_bac/org-type"/>
</dbReference>
<dbReference type="GO" id="GO:0006412">
    <property type="term" value="P:translation"/>
    <property type="evidence" value="ECO:0007669"/>
    <property type="project" value="UniProtKB-UniRule"/>
</dbReference>
<keyword evidence="3 7" id="KW-0694">RNA-binding</keyword>
<feature type="region of interest" description="Disordered" evidence="11">
    <location>
        <begin position="110"/>
        <end position="165"/>
    </location>
</feature>
<protein>
    <recommendedName>
        <fullName evidence="6 7">Large ribosomal subunit protein uL22</fullName>
    </recommendedName>
</protein>
<dbReference type="SUPFAM" id="SSF54843">
    <property type="entry name" value="Ribosomal protein L22"/>
    <property type="match status" value="1"/>
</dbReference>
<evidence type="ECO:0000256" key="10">
    <source>
        <dbReference type="RuleBase" id="RU004008"/>
    </source>
</evidence>
<feature type="compositionally biased region" description="Basic and acidic residues" evidence="11">
    <location>
        <begin position="150"/>
        <end position="165"/>
    </location>
</feature>
<evidence type="ECO:0000256" key="3">
    <source>
        <dbReference type="ARBA" id="ARBA00022884"/>
    </source>
</evidence>
<sequence>MSAVKAQLKHLRIAPRKVRLVADSIRTKNVKEAIRILSFLPKRASLPMKKLLQSAEANAKNNFQMESADLYVAKIWVDEGPVLKRYSPRAMGRATLIRKKTSHITVVLDEKKGHAQKTAGAPAEKKTARAGKQAAAPKKEPKKIAKPAAVKKETKAKEEKKKAKA</sequence>
<dbReference type="InterPro" id="IPR036394">
    <property type="entry name" value="Ribosomal_uL22_sf"/>
</dbReference>
<dbReference type="NCBIfam" id="TIGR01044">
    <property type="entry name" value="rplV_bact"/>
    <property type="match status" value="1"/>
</dbReference>
<dbReference type="Proteomes" id="UP000231503">
    <property type="component" value="Unassembled WGS sequence"/>
</dbReference>
<comment type="function">
    <text evidence="7">The globular domain of the protein is located near the polypeptide exit tunnel on the outside of the subunit, while an extended beta-hairpin is found that lines the wall of the exit tunnel in the center of the 70S ribosome.</text>
</comment>
<evidence type="ECO:0000256" key="6">
    <source>
        <dbReference type="ARBA" id="ARBA00035207"/>
    </source>
</evidence>
<dbReference type="CDD" id="cd00336">
    <property type="entry name" value="Ribosomal_L22"/>
    <property type="match status" value="1"/>
</dbReference>
<dbReference type="InterPro" id="IPR005727">
    <property type="entry name" value="Ribosomal_uL22_bac/chlpt-type"/>
</dbReference>
<dbReference type="InterPro" id="IPR001063">
    <property type="entry name" value="Ribosomal_uL22"/>
</dbReference>
<keyword evidence="5 7" id="KW-0687">Ribonucleoprotein</keyword>
<dbReference type="EMBL" id="PFCO01000003">
    <property type="protein sequence ID" value="PIR69804.1"/>
    <property type="molecule type" value="Genomic_DNA"/>
</dbReference>
<dbReference type="GO" id="GO:0019843">
    <property type="term" value="F:rRNA binding"/>
    <property type="evidence" value="ECO:0007669"/>
    <property type="project" value="UniProtKB-UniRule"/>
</dbReference>
<evidence type="ECO:0000256" key="9">
    <source>
        <dbReference type="RuleBase" id="RU004006"/>
    </source>
</evidence>
<organism evidence="12 13">
    <name type="scientific">Candidatus Niyogibacteria bacterium CG10_big_fil_rev_8_21_14_0_10_46_36</name>
    <dbReference type="NCBI Taxonomy" id="1974726"/>
    <lineage>
        <taxon>Bacteria</taxon>
        <taxon>Candidatus Niyogiibacteriota</taxon>
    </lineage>
</organism>
<evidence type="ECO:0000256" key="2">
    <source>
        <dbReference type="ARBA" id="ARBA00022730"/>
    </source>
</evidence>
<dbReference type="PROSITE" id="PS00464">
    <property type="entry name" value="RIBOSOMAL_L22"/>
    <property type="match status" value="1"/>
</dbReference>
<dbReference type="HAMAP" id="MF_01331_B">
    <property type="entry name" value="Ribosomal_uL22_B"/>
    <property type="match status" value="1"/>
</dbReference>
<comment type="subunit">
    <text evidence="7 9">Part of the 50S ribosomal subunit.</text>
</comment>